<evidence type="ECO:0000256" key="13">
    <source>
        <dbReference type="RuleBase" id="RU363063"/>
    </source>
</evidence>
<evidence type="ECO:0000256" key="8">
    <source>
        <dbReference type="ARBA" id="ARBA00022989"/>
    </source>
</evidence>
<evidence type="ECO:0000256" key="14">
    <source>
        <dbReference type="SAM" id="SignalP"/>
    </source>
</evidence>
<dbReference type="GO" id="GO:0006493">
    <property type="term" value="P:protein O-linked glycosylation"/>
    <property type="evidence" value="ECO:0007669"/>
    <property type="project" value="TreeGrafter"/>
</dbReference>
<proteinExistence type="inferred from homology"/>
<evidence type="ECO:0000256" key="2">
    <source>
        <dbReference type="ARBA" id="ARBA00004922"/>
    </source>
</evidence>
<keyword evidence="9 13" id="KW-0333">Golgi apparatus</keyword>
<comment type="similarity">
    <text evidence="3 13">Belongs to the glycosyltransferase 31 family.</text>
</comment>
<reference evidence="15" key="2">
    <citation type="submission" date="2025-09" db="UniProtKB">
        <authorList>
            <consortium name="Ensembl"/>
        </authorList>
    </citation>
    <scope>IDENTIFICATION</scope>
</reference>
<dbReference type="Pfam" id="PF01762">
    <property type="entry name" value="Galactosyl_T"/>
    <property type="match status" value="1"/>
</dbReference>
<keyword evidence="8" id="KW-1133">Transmembrane helix</keyword>
<dbReference type="Gene3D" id="3.90.550.50">
    <property type="match status" value="1"/>
</dbReference>
<dbReference type="InterPro" id="IPR002659">
    <property type="entry name" value="Glyco_trans_31"/>
</dbReference>
<keyword evidence="6" id="KW-0812">Transmembrane</keyword>
<keyword evidence="10" id="KW-0443">Lipid metabolism</keyword>
<reference evidence="15" key="1">
    <citation type="submission" date="2025-08" db="UniProtKB">
        <authorList>
            <consortium name="Ensembl"/>
        </authorList>
    </citation>
    <scope>IDENTIFICATION</scope>
</reference>
<comment type="pathway">
    <text evidence="2">Protein modification; protein glycosylation.</text>
</comment>
<keyword evidence="14" id="KW-0732">Signal</keyword>
<dbReference type="AlphaFoldDB" id="A0A3Q4BNK9"/>
<evidence type="ECO:0000256" key="12">
    <source>
        <dbReference type="ARBA" id="ARBA00023180"/>
    </source>
</evidence>
<dbReference type="OMA" id="LWIILER"/>
<keyword evidence="16" id="KW-1185">Reference proteome</keyword>
<evidence type="ECO:0000313" key="15">
    <source>
        <dbReference type="Ensembl" id="ENSMMOP00000022272.1"/>
    </source>
</evidence>
<dbReference type="GO" id="GO:0006629">
    <property type="term" value="P:lipid metabolic process"/>
    <property type="evidence" value="ECO:0007669"/>
    <property type="project" value="UniProtKB-KW"/>
</dbReference>
<comment type="subcellular location">
    <subcellularLocation>
        <location evidence="1 13">Golgi apparatus membrane</location>
        <topology evidence="1 13">Single-pass type II membrane protein</topology>
    </subcellularLocation>
</comment>
<evidence type="ECO:0000256" key="1">
    <source>
        <dbReference type="ARBA" id="ARBA00004323"/>
    </source>
</evidence>
<dbReference type="Ensembl" id="ENSMMOT00000022641.1">
    <property type="protein sequence ID" value="ENSMMOP00000022272.1"/>
    <property type="gene ID" value="ENSMMOG00000016925.1"/>
</dbReference>
<accession>A0A3Q4BNK9</accession>
<dbReference type="PANTHER" id="PTHR11214:SF115">
    <property type="entry name" value="HEXOSYLTRANSFERASE"/>
    <property type="match status" value="1"/>
</dbReference>
<evidence type="ECO:0000256" key="11">
    <source>
        <dbReference type="ARBA" id="ARBA00023136"/>
    </source>
</evidence>
<evidence type="ECO:0000256" key="6">
    <source>
        <dbReference type="ARBA" id="ARBA00022692"/>
    </source>
</evidence>
<evidence type="ECO:0000256" key="9">
    <source>
        <dbReference type="ARBA" id="ARBA00023034"/>
    </source>
</evidence>
<keyword evidence="11" id="KW-0472">Membrane</keyword>
<evidence type="ECO:0000256" key="10">
    <source>
        <dbReference type="ARBA" id="ARBA00023098"/>
    </source>
</evidence>
<feature type="chain" id="PRO_5018785148" description="Hexosyltransferase" evidence="14">
    <location>
        <begin position="18"/>
        <end position="321"/>
    </location>
</feature>
<sequence length="321" mass="36274">ICLCYGICICLFNLTSATGIGVSHRAADARTTSAPTTPVPYKSPGPYLVEYPYRYHFIINEPTKCQQQKPFVVLVVPVAPHNRADRDIIRRTWGSESSALDKVVTLVFLLGLRSGEEAEKIQDQLLEESKEHGDLIQSNFLDCYKNLTIKTMVMLEWLDAYCPSAAYAMKIDSDMFLNVPNLVRMLADAPRTNYFTGLVTKSGLVLRDPKSKWYIPAEIYPEPVYPPYALGLGYVVSLDLQKKLVEASSHVLPIYIEDVFLGMCMKNLGIPLTEPPKWNYFNVLPVSYSRCAYSKLVATTTHQHADRVKDWEDFKKPGPYC</sequence>
<keyword evidence="12" id="KW-0325">Glycoprotein</keyword>
<evidence type="ECO:0000256" key="5">
    <source>
        <dbReference type="ARBA" id="ARBA00022679"/>
    </source>
</evidence>
<dbReference type="Proteomes" id="UP000261620">
    <property type="component" value="Unplaced"/>
</dbReference>
<evidence type="ECO:0000256" key="3">
    <source>
        <dbReference type="ARBA" id="ARBA00008661"/>
    </source>
</evidence>
<keyword evidence="5" id="KW-0808">Transferase</keyword>
<evidence type="ECO:0000256" key="4">
    <source>
        <dbReference type="ARBA" id="ARBA00022676"/>
    </source>
</evidence>
<evidence type="ECO:0000256" key="7">
    <source>
        <dbReference type="ARBA" id="ARBA00022968"/>
    </source>
</evidence>
<dbReference type="GO" id="GO:0008499">
    <property type="term" value="F:N-acetyl-beta-D-glucosaminide beta-(1,3)-galactosyltransferase activity"/>
    <property type="evidence" value="ECO:0007669"/>
    <property type="project" value="TreeGrafter"/>
</dbReference>
<dbReference type="EC" id="2.4.1.-" evidence="13"/>
<name>A0A3Q4BNK9_MOLML</name>
<dbReference type="GO" id="GO:0000139">
    <property type="term" value="C:Golgi membrane"/>
    <property type="evidence" value="ECO:0007669"/>
    <property type="project" value="UniProtKB-SubCell"/>
</dbReference>
<dbReference type="STRING" id="94237.ENSMMOP00000022272"/>
<protein>
    <recommendedName>
        <fullName evidence="13">Hexosyltransferase</fullName>
        <ecNumber evidence="13">2.4.1.-</ecNumber>
    </recommendedName>
</protein>
<organism evidence="15 16">
    <name type="scientific">Mola mola</name>
    <name type="common">Ocean sunfish</name>
    <name type="synonym">Tetraodon mola</name>
    <dbReference type="NCBI Taxonomy" id="94237"/>
    <lineage>
        <taxon>Eukaryota</taxon>
        <taxon>Metazoa</taxon>
        <taxon>Chordata</taxon>
        <taxon>Craniata</taxon>
        <taxon>Vertebrata</taxon>
        <taxon>Euteleostomi</taxon>
        <taxon>Actinopterygii</taxon>
        <taxon>Neopterygii</taxon>
        <taxon>Teleostei</taxon>
        <taxon>Neoteleostei</taxon>
        <taxon>Acanthomorphata</taxon>
        <taxon>Eupercaria</taxon>
        <taxon>Tetraodontiformes</taxon>
        <taxon>Molidae</taxon>
        <taxon>Mola</taxon>
    </lineage>
</organism>
<dbReference type="PANTHER" id="PTHR11214">
    <property type="entry name" value="BETA-1,3-N-ACETYLGLUCOSAMINYLTRANSFERASE"/>
    <property type="match status" value="1"/>
</dbReference>
<evidence type="ECO:0000313" key="16">
    <source>
        <dbReference type="Proteomes" id="UP000261620"/>
    </source>
</evidence>
<keyword evidence="7" id="KW-0735">Signal-anchor</keyword>
<dbReference type="FunFam" id="3.90.550.50:FF:000001">
    <property type="entry name" value="Hexosyltransferase"/>
    <property type="match status" value="1"/>
</dbReference>
<feature type="signal peptide" evidence="14">
    <location>
        <begin position="1"/>
        <end position="17"/>
    </location>
</feature>
<keyword evidence="4 13" id="KW-0328">Glycosyltransferase</keyword>